<evidence type="ECO:0000313" key="4">
    <source>
        <dbReference type="Proteomes" id="UP000015106"/>
    </source>
</evidence>
<evidence type="ECO:0000313" key="3">
    <source>
        <dbReference type="EnsemblPlants" id="TuG1812S0003075000.01.T01"/>
    </source>
</evidence>
<reference evidence="4" key="1">
    <citation type="journal article" date="2013" name="Nature">
        <title>Draft genome of the wheat A-genome progenitor Triticum urartu.</title>
        <authorList>
            <person name="Ling H.Q."/>
            <person name="Zhao S."/>
            <person name="Liu D."/>
            <person name="Wang J."/>
            <person name="Sun H."/>
            <person name="Zhang C."/>
            <person name="Fan H."/>
            <person name="Li D."/>
            <person name="Dong L."/>
            <person name="Tao Y."/>
            <person name="Gao C."/>
            <person name="Wu H."/>
            <person name="Li Y."/>
            <person name="Cui Y."/>
            <person name="Guo X."/>
            <person name="Zheng S."/>
            <person name="Wang B."/>
            <person name="Yu K."/>
            <person name="Liang Q."/>
            <person name="Yang W."/>
            <person name="Lou X."/>
            <person name="Chen J."/>
            <person name="Feng M."/>
            <person name="Jian J."/>
            <person name="Zhang X."/>
            <person name="Luo G."/>
            <person name="Jiang Y."/>
            <person name="Liu J."/>
            <person name="Wang Z."/>
            <person name="Sha Y."/>
            <person name="Zhang B."/>
            <person name="Wu H."/>
            <person name="Tang D."/>
            <person name="Shen Q."/>
            <person name="Xue P."/>
            <person name="Zou S."/>
            <person name="Wang X."/>
            <person name="Liu X."/>
            <person name="Wang F."/>
            <person name="Yang Y."/>
            <person name="An X."/>
            <person name="Dong Z."/>
            <person name="Zhang K."/>
            <person name="Zhang X."/>
            <person name="Luo M.C."/>
            <person name="Dvorak J."/>
            <person name="Tong Y."/>
            <person name="Wang J."/>
            <person name="Yang H."/>
            <person name="Li Z."/>
            <person name="Wang D."/>
            <person name="Zhang A."/>
            <person name="Wang J."/>
        </authorList>
    </citation>
    <scope>NUCLEOTIDE SEQUENCE</scope>
    <source>
        <strain evidence="4">cv. G1812</strain>
    </source>
</reference>
<keyword evidence="2" id="KW-1133">Transmembrane helix</keyword>
<sequence length="112" mass="12186">PTPFAPLAALGRGFSELREAGRRRRPPSGKKKRTTHRSYMSSCPFADLVVVALLLAAAVVAVVLLHALACAPRSMHQGLHGWNKSSSMLRDGFGVKYSGFLHIRPCSFLRGD</sequence>
<evidence type="ECO:0000256" key="1">
    <source>
        <dbReference type="SAM" id="MobiDB-lite"/>
    </source>
</evidence>
<dbReference type="AlphaFoldDB" id="A0A8R7VIE9"/>
<proteinExistence type="predicted"/>
<dbReference type="Gramene" id="TuG1812S0003075000.01.T01">
    <property type="protein sequence ID" value="TuG1812S0003075000.01.T01"/>
    <property type="gene ID" value="TuG1812S0003075000.01"/>
</dbReference>
<feature type="transmembrane region" description="Helical" evidence="2">
    <location>
        <begin position="48"/>
        <end position="69"/>
    </location>
</feature>
<keyword evidence="2" id="KW-0812">Transmembrane</keyword>
<evidence type="ECO:0000256" key="2">
    <source>
        <dbReference type="SAM" id="Phobius"/>
    </source>
</evidence>
<accession>A0A8R7VIE9</accession>
<organism evidence="3 4">
    <name type="scientific">Triticum urartu</name>
    <name type="common">Red wild einkorn</name>
    <name type="synonym">Crithodium urartu</name>
    <dbReference type="NCBI Taxonomy" id="4572"/>
    <lineage>
        <taxon>Eukaryota</taxon>
        <taxon>Viridiplantae</taxon>
        <taxon>Streptophyta</taxon>
        <taxon>Embryophyta</taxon>
        <taxon>Tracheophyta</taxon>
        <taxon>Spermatophyta</taxon>
        <taxon>Magnoliopsida</taxon>
        <taxon>Liliopsida</taxon>
        <taxon>Poales</taxon>
        <taxon>Poaceae</taxon>
        <taxon>BOP clade</taxon>
        <taxon>Pooideae</taxon>
        <taxon>Triticodae</taxon>
        <taxon>Triticeae</taxon>
        <taxon>Triticinae</taxon>
        <taxon>Triticum</taxon>
    </lineage>
</organism>
<protein>
    <submittedName>
        <fullName evidence="3">Uncharacterized protein</fullName>
    </submittedName>
</protein>
<keyword evidence="4" id="KW-1185">Reference proteome</keyword>
<dbReference type="Proteomes" id="UP000015106">
    <property type="component" value="Unassembled WGS sequence"/>
</dbReference>
<dbReference type="EnsemblPlants" id="TuG1812S0003075000.01.T01">
    <property type="protein sequence ID" value="TuG1812S0003075000.01.T01"/>
    <property type="gene ID" value="TuG1812S0003075000.01"/>
</dbReference>
<name>A0A8R7VIE9_TRIUA</name>
<reference evidence="3" key="2">
    <citation type="submission" date="2022-06" db="UniProtKB">
        <authorList>
            <consortium name="EnsemblPlants"/>
        </authorList>
    </citation>
    <scope>IDENTIFICATION</scope>
</reference>
<keyword evidence="2" id="KW-0472">Membrane</keyword>
<feature type="region of interest" description="Disordered" evidence="1">
    <location>
        <begin position="18"/>
        <end position="37"/>
    </location>
</feature>
<feature type="compositionally biased region" description="Basic residues" evidence="1">
    <location>
        <begin position="21"/>
        <end position="36"/>
    </location>
</feature>